<dbReference type="SUPFAM" id="SSF50974">
    <property type="entry name" value="Nitrous oxide reductase, N-terminal domain"/>
    <property type="match status" value="1"/>
</dbReference>
<evidence type="ECO:0000256" key="1">
    <source>
        <dbReference type="ARBA" id="ARBA00022737"/>
    </source>
</evidence>
<sequence>MIVESPGAHFDAAAIYDGKLYANNQHDDNVSVFDLAAETELDPIVDDAFSFPHGVDVSPNGILAVTNYGTSTVVLRDLP</sequence>
<reference evidence="2 3" key="1">
    <citation type="submission" date="2016-01" db="EMBL/GenBank/DDBJ databases">
        <title>The new phylogeny of the genus Mycobacterium.</title>
        <authorList>
            <person name="Tarcisio F."/>
            <person name="Conor M."/>
            <person name="Antonella G."/>
            <person name="Elisabetta G."/>
            <person name="Giulia F.S."/>
            <person name="Sara T."/>
            <person name="Anna F."/>
            <person name="Clotilde B."/>
            <person name="Roberto B."/>
            <person name="Veronica D.S."/>
            <person name="Fabio R."/>
            <person name="Monica P."/>
            <person name="Olivier J."/>
            <person name="Enrico T."/>
            <person name="Nicola S."/>
        </authorList>
    </citation>
    <scope>NUCLEOTIDE SEQUENCE [LARGE SCALE GENOMIC DNA]</scope>
    <source>
        <strain evidence="2 3">DSM 45541</strain>
    </source>
</reference>
<dbReference type="Gene3D" id="2.130.10.10">
    <property type="entry name" value="YVTN repeat-like/Quinoprotein amine dehydrogenase"/>
    <property type="match status" value="1"/>
</dbReference>
<dbReference type="EMBL" id="LQPC01000014">
    <property type="protein sequence ID" value="ORV91736.1"/>
    <property type="molecule type" value="Genomic_DNA"/>
</dbReference>
<protein>
    <recommendedName>
        <fullName evidence="4">SMP-30/Gluconolactonase/LRE-like region domain-containing protein</fullName>
    </recommendedName>
</protein>
<dbReference type="InterPro" id="IPR015943">
    <property type="entry name" value="WD40/YVTN_repeat-like_dom_sf"/>
</dbReference>
<comment type="caution">
    <text evidence="2">The sequence shown here is derived from an EMBL/GenBank/DDBJ whole genome shotgun (WGS) entry which is preliminary data.</text>
</comment>
<dbReference type="Proteomes" id="UP000193622">
    <property type="component" value="Unassembled WGS sequence"/>
</dbReference>
<gene>
    <name evidence="2" type="ORF">AWC12_03470</name>
</gene>
<proteinExistence type="predicted"/>
<evidence type="ECO:0008006" key="4">
    <source>
        <dbReference type="Google" id="ProtNLM"/>
    </source>
</evidence>
<name>A0A1X1WYK9_MYCIR</name>
<evidence type="ECO:0000313" key="3">
    <source>
        <dbReference type="Proteomes" id="UP000193622"/>
    </source>
</evidence>
<accession>A0A1X1WYK9</accession>
<organism evidence="2 3">
    <name type="scientific">Mycolicibacterium iranicum</name>
    <name type="common">Mycobacterium iranicum</name>
    <dbReference type="NCBI Taxonomy" id="912594"/>
    <lineage>
        <taxon>Bacteria</taxon>
        <taxon>Bacillati</taxon>
        <taxon>Actinomycetota</taxon>
        <taxon>Actinomycetes</taxon>
        <taxon>Mycobacteriales</taxon>
        <taxon>Mycobacteriaceae</taxon>
        <taxon>Mycolicibacterium</taxon>
    </lineage>
</organism>
<dbReference type="InterPro" id="IPR001258">
    <property type="entry name" value="NHL_repeat"/>
</dbReference>
<dbReference type="AlphaFoldDB" id="A0A1X1WYK9"/>
<evidence type="ECO:0000313" key="2">
    <source>
        <dbReference type="EMBL" id="ORV91736.1"/>
    </source>
</evidence>
<dbReference type="Pfam" id="PF01436">
    <property type="entry name" value="NHL"/>
    <property type="match status" value="1"/>
</dbReference>
<keyword evidence="1" id="KW-0677">Repeat</keyword>
<dbReference type="InterPro" id="IPR011045">
    <property type="entry name" value="N2O_reductase_N"/>
</dbReference>